<feature type="compositionally biased region" description="Polar residues" evidence="1">
    <location>
        <begin position="35"/>
        <end position="44"/>
    </location>
</feature>
<organism evidence="2 3">
    <name type="scientific">Sphenostylis stenocarpa</name>
    <dbReference type="NCBI Taxonomy" id="92480"/>
    <lineage>
        <taxon>Eukaryota</taxon>
        <taxon>Viridiplantae</taxon>
        <taxon>Streptophyta</taxon>
        <taxon>Embryophyta</taxon>
        <taxon>Tracheophyta</taxon>
        <taxon>Spermatophyta</taxon>
        <taxon>Magnoliopsida</taxon>
        <taxon>eudicotyledons</taxon>
        <taxon>Gunneridae</taxon>
        <taxon>Pentapetalae</taxon>
        <taxon>rosids</taxon>
        <taxon>fabids</taxon>
        <taxon>Fabales</taxon>
        <taxon>Fabaceae</taxon>
        <taxon>Papilionoideae</taxon>
        <taxon>50 kb inversion clade</taxon>
        <taxon>NPAAA clade</taxon>
        <taxon>indigoferoid/millettioid clade</taxon>
        <taxon>Phaseoleae</taxon>
        <taxon>Sphenostylis</taxon>
    </lineage>
</organism>
<dbReference type="Proteomes" id="UP001189624">
    <property type="component" value="Chromosome 8"/>
</dbReference>
<name>A0AA86T5G3_9FABA</name>
<evidence type="ECO:0000313" key="3">
    <source>
        <dbReference type="Proteomes" id="UP001189624"/>
    </source>
</evidence>
<reference evidence="2" key="1">
    <citation type="submission" date="2023-10" db="EMBL/GenBank/DDBJ databases">
        <authorList>
            <person name="Domelevo Entfellner J.-B."/>
        </authorList>
    </citation>
    <scope>NUCLEOTIDE SEQUENCE</scope>
</reference>
<dbReference type="EMBL" id="OY731405">
    <property type="protein sequence ID" value="CAJ1972125.1"/>
    <property type="molecule type" value="Genomic_DNA"/>
</dbReference>
<evidence type="ECO:0000256" key="1">
    <source>
        <dbReference type="SAM" id="MobiDB-lite"/>
    </source>
</evidence>
<accession>A0AA86T5G3</accession>
<sequence>MDRIIPISIRRTLFMHAFCDVKIPHPQPLRAVKSFYTSSETNGKQPRGDSLNYQNTPASNPLTPILIRTLFREIAITVKLPRTNKQKDA</sequence>
<evidence type="ECO:0000313" key="2">
    <source>
        <dbReference type="EMBL" id="CAJ1972125.1"/>
    </source>
</evidence>
<protein>
    <submittedName>
        <fullName evidence="2">Uncharacterized protein</fullName>
    </submittedName>
</protein>
<feature type="region of interest" description="Disordered" evidence="1">
    <location>
        <begin position="35"/>
        <end position="56"/>
    </location>
</feature>
<keyword evidence="3" id="KW-1185">Reference proteome</keyword>
<dbReference type="AlphaFoldDB" id="A0AA86T5G3"/>
<proteinExistence type="predicted"/>
<dbReference type="Gramene" id="rna-AYBTSS11_LOCUS24172">
    <property type="protein sequence ID" value="CAJ1972125.1"/>
    <property type="gene ID" value="gene-AYBTSS11_LOCUS24172"/>
</dbReference>
<gene>
    <name evidence="2" type="ORF">AYBTSS11_LOCUS24172</name>
</gene>